<organism evidence="2 3">
    <name type="scientific">Romanomermis culicivorax</name>
    <name type="common">Nematode worm</name>
    <dbReference type="NCBI Taxonomy" id="13658"/>
    <lineage>
        <taxon>Eukaryota</taxon>
        <taxon>Metazoa</taxon>
        <taxon>Ecdysozoa</taxon>
        <taxon>Nematoda</taxon>
        <taxon>Enoplea</taxon>
        <taxon>Dorylaimia</taxon>
        <taxon>Mermithida</taxon>
        <taxon>Mermithoidea</taxon>
        <taxon>Mermithidae</taxon>
        <taxon>Romanomermis</taxon>
    </lineage>
</organism>
<evidence type="ECO:0000313" key="2">
    <source>
        <dbReference type="Proteomes" id="UP000887565"/>
    </source>
</evidence>
<feature type="compositionally biased region" description="Polar residues" evidence="1">
    <location>
        <begin position="7"/>
        <end position="19"/>
    </location>
</feature>
<name>A0A915HMY5_ROMCU</name>
<evidence type="ECO:0000256" key="1">
    <source>
        <dbReference type="SAM" id="MobiDB-lite"/>
    </source>
</evidence>
<feature type="region of interest" description="Disordered" evidence="1">
    <location>
        <begin position="1"/>
        <end position="36"/>
    </location>
</feature>
<keyword evidence="2" id="KW-1185">Reference proteome</keyword>
<dbReference type="AlphaFoldDB" id="A0A915HMY5"/>
<proteinExistence type="predicted"/>
<reference evidence="3" key="1">
    <citation type="submission" date="2022-11" db="UniProtKB">
        <authorList>
            <consortium name="WormBaseParasite"/>
        </authorList>
    </citation>
    <scope>IDENTIFICATION</scope>
</reference>
<dbReference type="WBParaSite" id="nRc.2.0.1.t02871-RA">
    <property type="protein sequence ID" value="nRc.2.0.1.t02871-RA"/>
    <property type="gene ID" value="nRc.2.0.1.g02871"/>
</dbReference>
<accession>A0A915HMY5</accession>
<dbReference type="Proteomes" id="UP000887565">
    <property type="component" value="Unplaced"/>
</dbReference>
<evidence type="ECO:0000313" key="3">
    <source>
        <dbReference type="WBParaSite" id="nRc.2.0.1.t02871-RA"/>
    </source>
</evidence>
<sequence length="356" mass="39973">MTRCGSLLTSSDLRNSQAPMNPANKKNSHLRSGFGRKNVKLGRGGAGCRRFGRLTFFVIGGHASFVLFVVRRFRTHIAVVITPGATVVDEFRLTGHPFFVQFKEPKAKNWIKTFQENPSVCICTFDELGFVMDQCSMNHKFHLIFEESGKIIPLPEKKHLLASRFAARAIDANAVRTAQLARLFFQFAGDGRASDVVADDIVRVGTIALRTAGGTDKIDVFDGHSHLGIPALTTHLAFGSHLILKQGSRKNTKKFEKSVSHSTTPKLTRLTISSRYHRVQVRRARRAFAARNLIEISARRYVLIQIQGRSADRIIKIVDARSDQRIISVRNVRRTLFRANDVEMCYETGLIIRRTG</sequence>
<protein>
    <submittedName>
        <fullName evidence="3">Uncharacterized protein</fullName>
    </submittedName>
</protein>